<dbReference type="EMBL" id="CM027684">
    <property type="protein sequence ID" value="KAG0528854.1"/>
    <property type="molecule type" value="Genomic_DNA"/>
</dbReference>
<feature type="region of interest" description="Disordered" evidence="1">
    <location>
        <begin position="446"/>
        <end position="506"/>
    </location>
</feature>
<dbReference type="PANTHER" id="PTHR33170:SF40">
    <property type="entry name" value="OS04G0557100 PROTEIN"/>
    <property type="match status" value="1"/>
</dbReference>
<sequence length="609" mass="66775">MVQQSGSKHSLEVPGGLLRRHSAPDLITNSVQDSGLEKIAVGKVINVGLHPDFKPMLGLTLLFKARGLPRRLKEGKKDLRAAARAQQKEMTTPPKQSYSEIVRERSKAERKSESTKMAGNYGGRGREERGFGAAGPYRRDRGAFGAEHAWGFREDWARRGSVPHEEFRGVRPGRRGGFGRGREGGNLDGGDLARLGGRCSRCSKKGHHATICTTEIYCVICNSTDHMNHKCHLLKAPRPVAYAAGYAVMGLGFYHISHPPLPRSKKDTKKALVSVIGGDLSGEQLIAQLKLVVPVKWNWELKELGEGKFITQFPTKAELQRSIAYGGADAKGEGIPQGIRLNFEEWQDKEKGFLLPKVWVRVTGIEEPLREFPILWAVGSLLGSTQSVDMETTRKSDFGRVLVAVLDPKLIPRTLDVVIGDHYFDLEFEVEKRGFDESGEEADIFWEGGEGEGDGGGEGKEKGPEADSGDVNMTDSQMEEGGSKRLKGSKAMTRAGSQEGKGGLGDKADMVIDKAVNDVLEETATKVMREEGTREEEIESLGVSQEKVEGENVLDAEDASIREVALIPEVLKSPSRASPRLIGVAAEHTLVKAEHRLQYRNLECSEGNF</sequence>
<feature type="region of interest" description="Disordered" evidence="1">
    <location>
        <begin position="75"/>
        <end position="129"/>
    </location>
</feature>
<dbReference type="Proteomes" id="UP000807115">
    <property type="component" value="Chromosome 5"/>
</dbReference>
<dbReference type="InterPro" id="IPR036875">
    <property type="entry name" value="Znf_CCHC_sf"/>
</dbReference>
<dbReference type="SUPFAM" id="SSF57756">
    <property type="entry name" value="Retrovirus zinc finger-like domains"/>
    <property type="match status" value="1"/>
</dbReference>
<dbReference type="PANTHER" id="PTHR33170">
    <property type="entry name" value="DUF4283 DOMAIN-CONTAINING PROTEIN-RELATED"/>
    <property type="match status" value="1"/>
</dbReference>
<name>A0A921QV95_SORBI</name>
<protein>
    <recommendedName>
        <fullName evidence="4">DUF4283 domain-containing protein</fullName>
    </recommendedName>
</protein>
<reference evidence="2" key="1">
    <citation type="journal article" date="2019" name="BMC Genomics">
        <title>A new reference genome for Sorghum bicolor reveals high levels of sequence similarity between sweet and grain genotypes: implications for the genetics of sugar metabolism.</title>
        <authorList>
            <person name="Cooper E.A."/>
            <person name="Brenton Z.W."/>
            <person name="Flinn B.S."/>
            <person name="Jenkins J."/>
            <person name="Shu S."/>
            <person name="Flowers D."/>
            <person name="Luo F."/>
            <person name="Wang Y."/>
            <person name="Xia P."/>
            <person name="Barry K."/>
            <person name="Daum C."/>
            <person name="Lipzen A."/>
            <person name="Yoshinaga Y."/>
            <person name="Schmutz J."/>
            <person name="Saski C."/>
            <person name="Vermerris W."/>
            <person name="Kresovich S."/>
        </authorList>
    </citation>
    <scope>NUCLEOTIDE SEQUENCE</scope>
</reference>
<feature type="compositionally biased region" description="Polar residues" evidence="1">
    <location>
        <begin position="88"/>
        <end position="99"/>
    </location>
</feature>
<dbReference type="AlphaFoldDB" id="A0A921QV95"/>
<organism evidence="2 3">
    <name type="scientific">Sorghum bicolor</name>
    <name type="common">Sorghum</name>
    <name type="synonym">Sorghum vulgare</name>
    <dbReference type="NCBI Taxonomy" id="4558"/>
    <lineage>
        <taxon>Eukaryota</taxon>
        <taxon>Viridiplantae</taxon>
        <taxon>Streptophyta</taxon>
        <taxon>Embryophyta</taxon>
        <taxon>Tracheophyta</taxon>
        <taxon>Spermatophyta</taxon>
        <taxon>Magnoliopsida</taxon>
        <taxon>Liliopsida</taxon>
        <taxon>Poales</taxon>
        <taxon>Poaceae</taxon>
        <taxon>PACMAD clade</taxon>
        <taxon>Panicoideae</taxon>
        <taxon>Andropogonodae</taxon>
        <taxon>Andropogoneae</taxon>
        <taxon>Sorghinae</taxon>
        <taxon>Sorghum</taxon>
    </lineage>
</organism>
<feature type="region of interest" description="Disordered" evidence="1">
    <location>
        <begin position="167"/>
        <end position="189"/>
    </location>
</feature>
<evidence type="ECO:0000313" key="3">
    <source>
        <dbReference type="Proteomes" id="UP000807115"/>
    </source>
</evidence>
<evidence type="ECO:0008006" key="4">
    <source>
        <dbReference type="Google" id="ProtNLM"/>
    </source>
</evidence>
<dbReference type="GO" id="GO:0008270">
    <property type="term" value="F:zinc ion binding"/>
    <property type="evidence" value="ECO:0007669"/>
    <property type="project" value="InterPro"/>
</dbReference>
<reference evidence="2" key="2">
    <citation type="submission" date="2020-10" db="EMBL/GenBank/DDBJ databases">
        <authorList>
            <person name="Cooper E.A."/>
            <person name="Brenton Z.W."/>
            <person name="Flinn B.S."/>
            <person name="Jenkins J."/>
            <person name="Shu S."/>
            <person name="Flowers D."/>
            <person name="Luo F."/>
            <person name="Wang Y."/>
            <person name="Xia P."/>
            <person name="Barry K."/>
            <person name="Daum C."/>
            <person name="Lipzen A."/>
            <person name="Yoshinaga Y."/>
            <person name="Schmutz J."/>
            <person name="Saski C."/>
            <person name="Vermerris W."/>
            <person name="Kresovich S."/>
        </authorList>
    </citation>
    <scope>NUCLEOTIDE SEQUENCE</scope>
</reference>
<dbReference type="Gene3D" id="4.10.60.10">
    <property type="entry name" value="Zinc finger, CCHC-type"/>
    <property type="match status" value="1"/>
</dbReference>
<gene>
    <name evidence="2" type="ORF">BDA96_05G048400</name>
</gene>
<evidence type="ECO:0000313" key="2">
    <source>
        <dbReference type="EMBL" id="KAG0528854.1"/>
    </source>
</evidence>
<dbReference type="GO" id="GO:0003676">
    <property type="term" value="F:nucleic acid binding"/>
    <property type="evidence" value="ECO:0007669"/>
    <property type="project" value="InterPro"/>
</dbReference>
<feature type="compositionally biased region" description="Acidic residues" evidence="1">
    <location>
        <begin position="446"/>
        <end position="455"/>
    </location>
</feature>
<accession>A0A921QV95</accession>
<proteinExistence type="predicted"/>
<evidence type="ECO:0000256" key="1">
    <source>
        <dbReference type="SAM" id="MobiDB-lite"/>
    </source>
</evidence>
<feature type="compositionally biased region" description="Basic and acidic residues" evidence="1">
    <location>
        <begin position="101"/>
        <end position="114"/>
    </location>
</feature>
<comment type="caution">
    <text evidence="2">The sequence shown here is derived from an EMBL/GenBank/DDBJ whole genome shotgun (WGS) entry which is preliminary data.</text>
</comment>